<dbReference type="GeneID" id="4355740"/>
<sequence length="257" mass="29192">MPCQRRNHEIVSSFFIGPKAENVEIFKENIDTILQSVLTARRNYYPNDKVFITPHIKNSEASKTATEKLAYIVEQTANKSGDGSIPYWHPRYQGHMCMELTMPAVLGYFMTMIYNPNNATFEASPFTTSIELDEGQQLCEMVGYNTPKTEPRPKPDIPFSWGHINCDGTVANLESIWVSRNLKFYSLTPYLAMKQSCCRKPQFAPWLTTTLCRLLCLGYTGASLVTAHRSAHSQRARQTHHSQPAPVLENIDIFSFS</sequence>
<dbReference type="eggNOG" id="KOG0629">
    <property type="taxonomic scope" value="Eukaryota"/>
</dbReference>
<dbReference type="RefSeq" id="XP_001211063.1">
    <property type="nucleotide sequence ID" value="XM_001211063.1"/>
</dbReference>
<evidence type="ECO:0000313" key="1">
    <source>
        <dbReference type="EMBL" id="EAU39623.1"/>
    </source>
</evidence>
<protein>
    <submittedName>
        <fullName evidence="1">Uncharacterized protein</fullName>
    </submittedName>
</protein>
<organism evidence="1 2">
    <name type="scientific">Aspergillus terreus (strain NIH 2624 / FGSC A1156)</name>
    <dbReference type="NCBI Taxonomy" id="341663"/>
    <lineage>
        <taxon>Eukaryota</taxon>
        <taxon>Fungi</taxon>
        <taxon>Dikarya</taxon>
        <taxon>Ascomycota</taxon>
        <taxon>Pezizomycotina</taxon>
        <taxon>Eurotiomycetes</taxon>
        <taxon>Eurotiomycetidae</taxon>
        <taxon>Eurotiales</taxon>
        <taxon>Aspergillaceae</taxon>
        <taxon>Aspergillus</taxon>
        <taxon>Aspergillus subgen. Circumdati</taxon>
    </lineage>
</organism>
<dbReference type="VEuPathDB" id="FungiDB:ATEG_00977"/>
<accession>Q0CZA7</accession>
<dbReference type="STRING" id="341663.Q0CZA7"/>
<dbReference type="HOGENOM" id="CLU_1081763_0_0_1"/>
<dbReference type="SUPFAM" id="SSF53383">
    <property type="entry name" value="PLP-dependent transferases"/>
    <property type="match status" value="1"/>
</dbReference>
<dbReference type="InterPro" id="IPR015421">
    <property type="entry name" value="PyrdxlP-dep_Trfase_major"/>
</dbReference>
<dbReference type="OrthoDB" id="2161780at2759"/>
<dbReference type="Gene3D" id="3.40.640.10">
    <property type="entry name" value="Type I PLP-dependent aspartate aminotransferase-like (Major domain)"/>
    <property type="match status" value="1"/>
</dbReference>
<proteinExistence type="predicted"/>
<dbReference type="AlphaFoldDB" id="Q0CZA7"/>
<reference evidence="2" key="1">
    <citation type="submission" date="2005-09" db="EMBL/GenBank/DDBJ databases">
        <title>Annotation of the Aspergillus terreus NIH2624 genome.</title>
        <authorList>
            <person name="Birren B.W."/>
            <person name="Lander E.S."/>
            <person name="Galagan J.E."/>
            <person name="Nusbaum C."/>
            <person name="Devon K."/>
            <person name="Henn M."/>
            <person name="Ma L.-J."/>
            <person name="Jaffe D.B."/>
            <person name="Butler J."/>
            <person name="Alvarez P."/>
            <person name="Gnerre S."/>
            <person name="Grabherr M."/>
            <person name="Kleber M."/>
            <person name="Mauceli E.W."/>
            <person name="Brockman W."/>
            <person name="Rounsley S."/>
            <person name="Young S.K."/>
            <person name="LaButti K."/>
            <person name="Pushparaj V."/>
            <person name="DeCaprio D."/>
            <person name="Crawford M."/>
            <person name="Koehrsen M."/>
            <person name="Engels R."/>
            <person name="Montgomery P."/>
            <person name="Pearson M."/>
            <person name="Howarth C."/>
            <person name="Larson L."/>
            <person name="Luoma S."/>
            <person name="White J."/>
            <person name="Alvarado L."/>
            <person name="Kodira C.D."/>
            <person name="Zeng Q."/>
            <person name="Oleary S."/>
            <person name="Yandava C."/>
            <person name="Denning D.W."/>
            <person name="Nierman W.C."/>
            <person name="Milne T."/>
            <person name="Madden K."/>
        </authorList>
    </citation>
    <scope>NUCLEOTIDE SEQUENCE [LARGE SCALE GENOMIC DNA]</scope>
    <source>
        <strain evidence="2">NIH 2624 / FGSC A1156</strain>
    </source>
</reference>
<dbReference type="OMA" id="YRIRNDA"/>
<evidence type="ECO:0000313" key="2">
    <source>
        <dbReference type="Proteomes" id="UP000007963"/>
    </source>
</evidence>
<name>Q0CZA7_ASPTN</name>
<dbReference type="InterPro" id="IPR015424">
    <property type="entry name" value="PyrdxlP-dep_Trfase"/>
</dbReference>
<dbReference type="EMBL" id="CH476594">
    <property type="protein sequence ID" value="EAU39623.1"/>
    <property type="molecule type" value="Genomic_DNA"/>
</dbReference>
<dbReference type="Proteomes" id="UP000007963">
    <property type="component" value="Unassembled WGS sequence"/>
</dbReference>
<gene>
    <name evidence="1" type="ORF">ATEG_00977</name>
</gene>